<gene>
    <name evidence="12" type="ORF">SI7747_09012474</name>
</gene>
<keyword evidence="4" id="KW-0804">Transcription</keyword>
<evidence type="ECO:0000256" key="2">
    <source>
        <dbReference type="ARBA" id="ARBA00023015"/>
    </source>
</evidence>
<evidence type="ECO:0000259" key="11">
    <source>
        <dbReference type="PROSITE" id="PS51294"/>
    </source>
</evidence>
<dbReference type="GO" id="GO:0008270">
    <property type="term" value="F:zinc ion binding"/>
    <property type="evidence" value="ECO:0007669"/>
    <property type="project" value="UniProtKB-KW"/>
</dbReference>
<dbReference type="NCBIfam" id="TIGR01557">
    <property type="entry name" value="myb_SHAQKYF"/>
    <property type="match status" value="1"/>
</dbReference>
<dbReference type="Gene3D" id="1.10.10.60">
    <property type="entry name" value="Homeodomain-like"/>
    <property type="match status" value="1"/>
</dbReference>
<feature type="domain" description="HTH myb-type" evidence="11">
    <location>
        <begin position="82"/>
        <end position="138"/>
    </location>
</feature>
<evidence type="ECO:0000259" key="10">
    <source>
        <dbReference type="PROSITE" id="PS51293"/>
    </source>
</evidence>
<evidence type="ECO:0000259" key="8">
    <source>
        <dbReference type="PROSITE" id="PS50090"/>
    </source>
</evidence>
<evidence type="ECO:0000313" key="12">
    <source>
        <dbReference type="EMBL" id="CAA2626787.1"/>
    </source>
</evidence>
<evidence type="ECO:0000313" key="13">
    <source>
        <dbReference type="Proteomes" id="UP001189122"/>
    </source>
</evidence>
<keyword evidence="13" id="KW-1185">Reference proteome</keyword>
<dbReference type="SUPFAM" id="SSF46689">
    <property type="entry name" value="Homeodomain-like"/>
    <property type="match status" value="1"/>
</dbReference>
<feature type="region of interest" description="Disordered" evidence="7">
    <location>
        <begin position="1"/>
        <end position="21"/>
    </location>
</feature>
<dbReference type="InterPro" id="IPR017884">
    <property type="entry name" value="SANT_dom"/>
</dbReference>
<dbReference type="GO" id="GO:0003677">
    <property type="term" value="F:DNA binding"/>
    <property type="evidence" value="ECO:0007669"/>
    <property type="project" value="UniProtKB-KW"/>
</dbReference>
<reference evidence="12 13" key="1">
    <citation type="submission" date="2019-12" db="EMBL/GenBank/DDBJ databases">
        <authorList>
            <person name="Scholz U."/>
            <person name="Mascher M."/>
            <person name="Fiebig A."/>
        </authorList>
    </citation>
    <scope>NUCLEOTIDE SEQUENCE</scope>
</reference>
<keyword evidence="5" id="KW-0539">Nucleus</keyword>
<dbReference type="AlphaFoldDB" id="A0A7I8J8K5"/>
<dbReference type="Pfam" id="PF00249">
    <property type="entry name" value="Myb_DNA-binding"/>
    <property type="match status" value="1"/>
</dbReference>
<dbReference type="InterPro" id="IPR017930">
    <property type="entry name" value="Myb_dom"/>
</dbReference>
<evidence type="ECO:0000256" key="3">
    <source>
        <dbReference type="ARBA" id="ARBA00023125"/>
    </source>
</evidence>
<evidence type="ECO:0000256" key="5">
    <source>
        <dbReference type="ARBA" id="ARBA00023242"/>
    </source>
</evidence>
<dbReference type="InterPro" id="IPR001878">
    <property type="entry name" value="Znf_CCHC"/>
</dbReference>
<feature type="domain" description="CCHC-type" evidence="9">
    <location>
        <begin position="3"/>
        <end position="20"/>
    </location>
</feature>
<keyword evidence="6" id="KW-0863">Zinc-finger</keyword>
<keyword evidence="6" id="KW-0479">Metal-binding</keyword>
<protein>
    <submittedName>
        <fullName evidence="12">Uncharacterized protein</fullName>
    </submittedName>
</protein>
<dbReference type="GO" id="GO:0009739">
    <property type="term" value="P:response to gibberellin"/>
    <property type="evidence" value="ECO:0007669"/>
    <property type="project" value="TreeGrafter"/>
</dbReference>
<evidence type="ECO:0000256" key="6">
    <source>
        <dbReference type="PROSITE-ProRule" id="PRU00047"/>
    </source>
</evidence>
<dbReference type="Proteomes" id="UP001189122">
    <property type="component" value="Unassembled WGS sequence"/>
</dbReference>
<dbReference type="EMBL" id="CACRZD030000009">
    <property type="protein sequence ID" value="CAA6666085.1"/>
    <property type="molecule type" value="Genomic_DNA"/>
</dbReference>
<dbReference type="InterPro" id="IPR009057">
    <property type="entry name" value="Homeodomain-like_sf"/>
</dbReference>
<keyword evidence="3" id="KW-0238">DNA-binding</keyword>
<dbReference type="PROSITE" id="PS51293">
    <property type="entry name" value="SANT"/>
    <property type="match status" value="1"/>
</dbReference>
<dbReference type="GO" id="GO:0005634">
    <property type="term" value="C:nucleus"/>
    <property type="evidence" value="ECO:0007669"/>
    <property type="project" value="UniProtKB-SubCell"/>
</dbReference>
<feature type="region of interest" description="Disordered" evidence="7">
    <location>
        <begin position="221"/>
        <end position="258"/>
    </location>
</feature>
<comment type="subcellular location">
    <subcellularLocation>
        <location evidence="1">Nucleus</location>
    </subcellularLocation>
</comment>
<organism evidence="12">
    <name type="scientific">Spirodela intermedia</name>
    <name type="common">Intermediate duckweed</name>
    <dbReference type="NCBI Taxonomy" id="51605"/>
    <lineage>
        <taxon>Eukaryota</taxon>
        <taxon>Viridiplantae</taxon>
        <taxon>Streptophyta</taxon>
        <taxon>Embryophyta</taxon>
        <taxon>Tracheophyta</taxon>
        <taxon>Spermatophyta</taxon>
        <taxon>Magnoliopsida</taxon>
        <taxon>Liliopsida</taxon>
        <taxon>Araceae</taxon>
        <taxon>Lemnoideae</taxon>
        <taxon>Spirodela</taxon>
    </lineage>
</organism>
<dbReference type="InterPro" id="IPR001005">
    <property type="entry name" value="SANT/Myb"/>
</dbReference>
<dbReference type="CDD" id="cd00167">
    <property type="entry name" value="SANT"/>
    <property type="match status" value="1"/>
</dbReference>
<dbReference type="GO" id="GO:0009744">
    <property type="term" value="P:response to sucrose"/>
    <property type="evidence" value="ECO:0007669"/>
    <property type="project" value="UniProtKB-ARBA"/>
</dbReference>
<sequence length="258" mass="28682">MVRKCSHCGNDGHNSRTCRSPGSAVSIGGGLRLFGVHLQAAACPLKKSFSMEFMPSPTTSPPSSSVLVVLLLFLARLHRRSRRQVDRVPWTEEEHRAFVTGLEKLGKGDWRGISRNFVITRTPTQVASHAQKYFLRQNSLHKKRRSSLFDVDHRRLRPFLSLSLSLAGQQLWSTARQQPRAPLQIDLNASVQESLMPSPLSLMPRYPGLLQPGFLAKPQLPRPQPSLELTISSPVPARPDPSPRKPSFFAAGRGLTVT</sequence>
<dbReference type="InterPro" id="IPR052245">
    <property type="entry name" value="Plant_Stress_Dev_TF"/>
</dbReference>
<dbReference type="GO" id="GO:0009723">
    <property type="term" value="P:response to ethylene"/>
    <property type="evidence" value="ECO:0007669"/>
    <property type="project" value="TreeGrafter"/>
</dbReference>
<dbReference type="PANTHER" id="PTHR44191:SF62">
    <property type="entry name" value="OS04G0341900 PROTEIN"/>
    <property type="match status" value="1"/>
</dbReference>
<keyword evidence="2" id="KW-0805">Transcription regulation</keyword>
<proteinExistence type="predicted"/>
<dbReference type="FunFam" id="1.10.10.60:FF:000009">
    <property type="entry name" value="transcription factor MYB1R1"/>
    <property type="match status" value="1"/>
</dbReference>
<keyword evidence="6" id="KW-0862">Zinc</keyword>
<dbReference type="PROSITE" id="PS50090">
    <property type="entry name" value="MYB_LIKE"/>
    <property type="match status" value="1"/>
</dbReference>
<dbReference type="SMART" id="SM00717">
    <property type="entry name" value="SANT"/>
    <property type="match status" value="1"/>
</dbReference>
<evidence type="ECO:0000256" key="4">
    <source>
        <dbReference type="ARBA" id="ARBA00023163"/>
    </source>
</evidence>
<dbReference type="PROSITE" id="PS51294">
    <property type="entry name" value="HTH_MYB"/>
    <property type="match status" value="1"/>
</dbReference>
<evidence type="ECO:0000256" key="1">
    <source>
        <dbReference type="ARBA" id="ARBA00004123"/>
    </source>
</evidence>
<name>A0A7I8J8K5_SPIIN</name>
<dbReference type="GO" id="GO:0006355">
    <property type="term" value="P:regulation of DNA-templated transcription"/>
    <property type="evidence" value="ECO:0007669"/>
    <property type="project" value="UniProtKB-ARBA"/>
</dbReference>
<feature type="domain" description="Myb-like" evidence="8">
    <location>
        <begin position="82"/>
        <end position="134"/>
    </location>
</feature>
<dbReference type="InterPro" id="IPR006447">
    <property type="entry name" value="Myb_dom_plants"/>
</dbReference>
<accession>A0A7I8J8K5</accession>
<evidence type="ECO:0000259" key="9">
    <source>
        <dbReference type="PROSITE" id="PS50158"/>
    </source>
</evidence>
<evidence type="ECO:0000256" key="7">
    <source>
        <dbReference type="SAM" id="MobiDB-lite"/>
    </source>
</evidence>
<dbReference type="PROSITE" id="PS50158">
    <property type="entry name" value="ZF_CCHC"/>
    <property type="match status" value="1"/>
</dbReference>
<feature type="domain" description="SANT" evidence="10">
    <location>
        <begin position="90"/>
        <end position="138"/>
    </location>
</feature>
<dbReference type="EMBL" id="LR743596">
    <property type="protein sequence ID" value="CAA2626787.1"/>
    <property type="molecule type" value="Genomic_DNA"/>
</dbReference>
<dbReference type="PANTHER" id="PTHR44191">
    <property type="entry name" value="TRANSCRIPTION FACTOR KUA1"/>
    <property type="match status" value="1"/>
</dbReference>